<name>A0A2P6V5D7_9CHLO</name>
<feature type="domain" description="Large ribosomal subunit protein uL4 C-terminal" evidence="7">
    <location>
        <begin position="273"/>
        <end position="343"/>
    </location>
</feature>
<keyword evidence="5" id="KW-0472">Membrane</keyword>
<dbReference type="InterPro" id="IPR023574">
    <property type="entry name" value="Ribosomal_uL4_dom_sf"/>
</dbReference>
<dbReference type="Proteomes" id="UP000239649">
    <property type="component" value="Unassembled WGS sequence"/>
</dbReference>
<comment type="subcellular location">
    <subcellularLocation>
        <location evidence="1">Membrane</location>
    </subcellularLocation>
</comment>
<dbReference type="InterPro" id="IPR002136">
    <property type="entry name" value="Ribosomal_uL4"/>
</dbReference>
<dbReference type="SUPFAM" id="SSF52166">
    <property type="entry name" value="Ribosomal protein L4"/>
    <property type="match status" value="1"/>
</dbReference>
<dbReference type="PANTHER" id="PTHR19431">
    <property type="entry name" value="60S RIBOSOMAL PROTEIN L4"/>
    <property type="match status" value="1"/>
</dbReference>
<dbReference type="GO" id="GO:0003735">
    <property type="term" value="F:structural constituent of ribosome"/>
    <property type="evidence" value="ECO:0007669"/>
    <property type="project" value="InterPro"/>
</dbReference>
<dbReference type="EMBL" id="LHPF02000028">
    <property type="protein sequence ID" value="PSC69277.1"/>
    <property type="molecule type" value="Genomic_DNA"/>
</dbReference>
<evidence type="ECO:0000256" key="4">
    <source>
        <dbReference type="ARBA" id="ARBA00023078"/>
    </source>
</evidence>
<keyword evidence="9" id="KW-1185">Reference proteome</keyword>
<dbReference type="InterPro" id="IPR045240">
    <property type="entry name" value="Ribosomal_uL4_euk/arch"/>
</dbReference>
<dbReference type="SUPFAM" id="SSF101112">
    <property type="entry name" value="Oxygen-evolving enhancer protein 3"/>
    <property type="match status" value="1"/>
</dbReference>
<proteinExistence type="inferred from homology"/>
<dbReference type="AlphaFoldDB" id="A0A2P6V5D7"/>
<gene>
    <name evidence="8" type="ORF">C2E20_7204</name>
</gene>
<dbReference type="Pfam" id="PF00573">
    <property type="entry name" value="Ribosomal_L4"/>
    <property type="match status" value="1"/>
</dbReference>
<dbReference type="Pfam" id="PF05757">
    <property type="entry name" value="PsbQ"/>
    <property type="match status" value="1"/>
</dbReference>
<dbReference type="Gene3D" id="3.40.1370.10">
    <property type="match status" value="1"/>
</dbReference>
<dbReference type="GO" id="GO:0015979">
    <property type="term" value="P:photosynthesis"/>
    <property type="evidence" value="ECO:0007669"/>
    <property type="project" value="InterPro"/>
</dbReference>
<dbReference type="Gene3D" id="1.20.120.290">
    <property type="entry name" value="Oxygen-evolving enhancer protein 3 (PsbQ), four-helix up-down bundle"/>
    <property type="match status" value="1"/>
</dbReference>
<dbReference type="GO" id="GO:0005840">
    <property type="term" value="C:ribosome"/>
    <property type="evidence" value="ECO:0007669"/>
    <property type="project" value="UniProtKB-KW"/>
</dbReference>
<dbReference type="GO" id="GO:1990904">
    <property type="term" value="C:ribonucleoprotein complex"/>
    <property type="evidence" value="ECO:0007669"/>
    <property type="project" value="UniProtKB-KW"/>
</dbReference>
<protein>
    <submittedName>
        <fullName evidence="8">60S ribosomal L4-1</fullName>
    </submittedName>
</protein>
<dbReference type="GO" id="GO:0006412">
    <property type="term" value="P:translation"/>
    <property type="evidence" value="ECO:0007669"/>
    <property type="project" value="InterPro"/>
</dbReference>
<comment type="caution">
    <text evidence="8">The sequence shown here is derived from an EMBL/GenBank/DDBJ whole genome shotgun (WGS) entry which is preliminary data.</text>
</comment>
<keyword evidence="6" id="KW-0687">Ribonucleoprotein</keyword>
<dbReference type="OrthoDB" id="10259785at2759"/>
<evidence type="ECO:0000313" key="8">
    <source>
        <dbReference type="EMBL" id="PSC69277.1"/>
    </source>
</evidence>
<keyword evidence="4" id="KW-0793">Thylakoid</keyword>
<evidence type="ECO:0000256" key="1">
    <source>
        <dbReference type="ARBA" id="ARBA00004370"/>
    </source>
</evidence>
<dbReference type="GO" id="GO:0005509">
    <property type="term" value="F:calcium ion binding"/>
    <property type="evidence" value="ECO:0007669"/>
    <property type="project" value="InterPro"/>
</dbReference>
<reference evidence="8 9" key="1">
    <citation type="journal article" date="2018" name="Plant J.">
        <title>Genome sequences of Chlorella sorokiniana UTEX 1602 and Micractinium conductrix SAG 241.80: implications to maltose excretion by a green alga.</title>
        <authorList>
            <person name="Arriola M.B."/>
            <person name="Velmurugan N."/>
            <person name="Zhang Y."/>
            <person name="Plunkett M.H."/>
            <person name="Hondzo H."/>
            <person name="Barney B.M."/>
        </authorList>
    </citation>
    <scope>NUCLEOTIDE SEQUENCE [LARGE SCALE GENOMIC DNA]</scope>
    <source>
        <strain evidence="8 9">SAG 241.80</strain>
    </source>
</reference>
<dbReference type="GO" id="GO:0019898">
    <property type="term" value="C:extrinsic component of membrane"/>
    <property type="evidence" value="ECO:0007669"/>
    <property type="project" value="InterPro"/>
</dbReference>
<dbReference type="FunFam" id="3.40.1370.10:FF:000002">
    <property type="entry name" value="60S ribosomal protein L4"/>
    <property type="match status" value="1"/>
</dbReference>
<evidence type="ECO:0000259" key="7">
    <source>
        <dbReference type="Pfam" id="PF14374"/>
    </source>
</evidence>
<dbReference type="InterPro" id="IPR008797">
    <property type="entry name" value="PSII_PsbQ"/>
</dbReference>
<evidence type="ECO:0000256" key="3">
    <source>
        <dbReference type="ARBA" id="ARBA00022980"/>
    </source>
</evidence>
<dbReference type="InterPro" id="IPR023222">
    <property type="entry name" value="PsbQ-like_dom_sf"/>
</dbReference>
<dbReference type="InterPro" id="IPR013000">
    <property type="entry name" value="Ribosomal_uL4_euk/arc_CS"/>
</dbReference>
<keyword evidence="3" id="KW-0689">Ribosomal protein</keyword>
<accession>A0A2P6V5D7</accession>
<dbReference type="InterPro" id="IPR025755">
    <property type="entry name" value="Ribos_uL4_C_dom"/>
</dbReference>
<comment type="similarity">
    <text evidence="2">Belongs to the universal ribosomal protein uL4 family.</text>
</comment>
<evidence type="ECO:0000313" key="9">
    <source>
        <dbReference type="Proteomes" id="UP000239649"/>
    </source>
</evidence>
<evidence type="ECO:0000256" key="5">
    <source>
        <dbReference type="ARBA" id="ARBA00023136"/>
    </source>
</evidence>
<sequence>MASRPLVSVVGPDGAAAEQVALPAVFVAPIRSDIVQTVHTHMAKNARQAYAVMAKAGHQTAAESWGTGRAVSRIPRVPGGGTHRAGQGAFGNMCRGGHMYAPTKTWRRWHRKINVNQKRYAVVSAIAASALPALVMARGHRIDAVPEVPLVVSDAAESITKTKAALELLKSVGALADVEKAKDSKNLRRGKGKMRNRRYVQRKGPLVIYGNDAGISRAFRNLPGVEVCSVDRLNLLQLAPGGHLGRFCIWTKSAVEKLEGIFGTTETASTQKKGYKLPRHIMANGDLARLINSDEVQSVVKPQKEAGARAPLKKNPLRNLGALLKLNPYAKNARRAQLLAQGKAGREEKVAAARKAKAAGRPAVKKVSKAFYGTMITDSDYVGEDYEVFSSWLGQTHFSQPPQPTHTLANMQTVASKAFVSGQAVRAAAPTPRAARCAVIVRASAEESRRAVLGGLLAGVAALTASSAQAMDLIDDRAVRSKGFDIIYEARDLDLPQAQRDGLTEARKDLALVKARIAESEKRIDSGLEAFVSKAYWTEGRNELRRQVGTLRFDINALADTLPKAAKKDVLAAKKDFLAAVDKLDYAMRKKNQADATKALEATKQSLDAVLAKLA</sequence>
<dbReference type="Pfam" id="PF14374">
    <property type="entry name" value="Ribos_L4_asso_C"/>
    <property type="match status" value="1"/>
</dbReference>
<organism evidence="8 9">
    <name type="scientific">Micractinium conductrix</name>
    <dbReference type="NCBI Taxonomy" id="554055"/>
    <lineage>
        <taxon>Eukaryota</taxon>
        <taxon>Viridiplantae</taxon>
        <taxon>Chlorophyta</taxon>
        <taxon>core chlorophytes</taxon>
        <taxon>Trebouxiophyceae</taxon>
        <taxon>Chlorellales</taxon>
        <taxon>Chlorellaceae</taxon>
        <taxon>Chlorella clade</taxon>
        <taxon>Micractinium</taxon>
    </lineage>
</organism>
<dbReference type="PROSITE" id="PS00939">
    <property type="entry name" value="RIBOSOMAL_L1E"/>
    <property type="match status" value="1"/>
</dbReference>
<dbReference type="GO" id="GO:0009654">
    <property type="term" value="C:photosystem II oxygen evolving complex"/>
    <property type="evidence" value="ECO:0007669"/>
    <property type="project" value="InterPro"/>
</dbReference>
<evidence type="ECO:0000256" key="2">
    <source>
        <dbReference type="ARBA" id="ARBA00010528"/>
    </source>
</evidence>
<dbReference type="STRING" id="554055.A0A2P6V5D7"/>
<evidence type="ECO:0000256" key="6">
    <source>
        <dbReference type="ARBA" id="ARBA00023274"/>
    </source>
</evidence>